<evidence type="ECO:0000256" key="1">
    <source>
        <dbReference type="SAM" id="Phobius"/>
    </source>
</evidence>
<dbReference type="EMBL" id="VIKR01000005">
    <property type="protein sequence ID" value="TQV72226.1"/>
    <property type="molecule type" value="Genomic_DNA"/>
</dbReference>
<keyword evidence="1" id="KW-0812">Transmembrane</keyword>
<name>A0A545T4U0_9GAMM</name>
<reference evidence="2 3" key="1">
    <citation type="submission" date="2019-06" db="EMBL/GenBank/DDBJ databases">
        <title>Draft genome of Aliikangiella marina GYP-15.</title>
        <authorList>
            <person name="Wang G."/>
        </authorList>
    </citation>
    <scope>NUCLEOTIDE SEQUENCE [LARGE SCALE GENOMIC DNA]</scope>
    <source>
        <strain evidence="2 3">GYP-15</strain>
    </source>
</reference>
<dbReference type="AlphaFoldDB" id="A0A545T4U0"/>
<accession>A0A545T4U0</accession>
<dbReference type="RefSeq" id="WP_142943556.1">
    <property type="nucleotide sequence ID" value="NZ_VIKR01000005.1"/>
</dbReference>
<evidence type="ECO:0000313" key="3">
    <source>
        <dbReference type="Proteomes" id="UP000317839"/>
    </source>
</evidence>
<feature type="transmembrane region" description="Helical" evidence="1">
    <location>
        <begin position="57"/>
        <end position="77"/>
    </location>
</feature>
<feature type="transmembrane region" description="Helical" evidence="1">
    <location>
        <begin position="84"/>
        <end position="104"/>
    </location>
</feature>
<comment type="caution">
    <text evidence="2">The sequence shown here is derived from an EMBL/GenBank/DDBJ whole genome shotgun (WGS) entry which is preliminary data.</text>
</comment>
<feature type="transmembrane region" description="Helical" evidence="1">
    <location>
        <begin position="157"/>
        <end position="177"/>
    </location>
</feature>
<dbReference type="Proteomes" id="UP000317839">
    <property type="component" value="Unassembled WGS sequence"/>
</dbReference>
<evidence type="ECO:0000313" key="2">
    <source>
        <dbReference type="EMBL" id="TQV72226.1"/>
    </source>
</evidence>
<keyword evidence="1" id="KW-1133">Transmembrane helix</keyword>
<sequence length="216" mass="24098">MKKIIITLSSLFAIFLAVRYSPMSGQILHQLIADIYPAFSGETDNMSTRGGQTFLLLNVSFLVFSLVLGLVVLSGLAMRKHIAIYAFFILISICLVAVASPFFWPREVLMRVSGMLLLLFVLAFTAGLWTLLGYYYAKLNDFAEWHQFVRIAFKGSFFLVVSFGLMLVAIYSVILSWDLWGDLSAGLMSIESIATATSVIFGLLITWKVFANDCQD</sequence>
<gene>
    <name evidence="2" type="ORF">FLL45_18580</name>
</gene>
<organism evidence="2 3">
    <name type="scientific">Aliikangiella marina</name>
    <dbReference type="NCBI Taxonomy" id="1712262"/>
    <lineage>
        <taxon>Bacteria</taxon>
        <taxon>Pseudomonadati</taxon>
        <taxon>Pseudomonadota</taxon>
        <taxon>Gammaproteobacteria</taxon>
        <taxon>Oceanospirillales</taxon>
        <taxon>Pleioneaceae</taxon>
        <taxon>Aliikangiella</taxon>
    </lineage>
</organism>
<proteinExistence type="predicted"/>
<keyword evidence="1" id="KW-0472">Membrane</keyword>
<feature type="transmembrane region" description="Helical" evidence="1">
    <location>
        <begin position="183"/>
        <end position="207"/>
    </location>
</feature>
<protein>
    <submittedName>
        <fullName evidence="2">Uncharacterized protein</fullName>
    </submittedName>
</protein>
<feature type="transmembrane region" description="Helical" evidence="1">
    <location>
        <begin position="116"/>
        <end position="137"/>
    </location>
</feature>
<keyword evidence="3" id="KW-1185">Reference proteome</keyword>